<evidence type="ECO:0000313" key="2">
    <source>
        <dbReference type="EMBL" id="QRC95702.1"/>
    </source>
</evidence>
<protein>
    <submittedName>
        <fullName evidence="2">Uncharacterized protein</fullName>
    </submittedName>
</protein>
<reference evidence="3" key="1">
    <citation type="journal article" date="2021" name="BMC Genomics">
        <title>Chromosome-level genome assembly and manually-curated proteome of model necrotroph Parastagonospora nodorum Sn15 reveals a genome-wide trove of candidate effector homologs, and redundancy of virulence-related functions within an accessory chromosome.</title>
        <authorList>
            <person name="Bertazzoni S."/>
            <person name="Jones D.A.B."/>
            <person name="Phan H.T."/>
            <person name="Tan K.-C."/>
            <person name="Hane J.K."/>
        </authorList>
    </citation>
    <scope>NUCLEOTIDE SEQUENCE [LARGE SCALE GENOMIC DNA]</scope>
    <source>
        <strain evidence="3">SN15 / ATCC MYA-4574 / FGSC 10173)</strain>
    </source>
</reference>
<dbReference type="Proteomes" id="UP000663193">
    <property type="component" value="Chromosome 5"/>
</dbReference>
<keyword evidence="3" id="KW-1185">Reference proteome</keyword>
<feature type="compositionally biased region" description="Polar residues" evidence="1">
    <location>
        <begin position="76"/>
        <end position="93"/>
    </location>
</feature>
<evidence type="ECO:0000313" key="3">
    <source>
        <dbReference type="Proteomes" id="UP000663193"/>
    </source>
</evidence>
<dbReference type="KEGG" id="pno:SNOG_15853"/>
<dbReference type="VEuPathDB" id="FungiDB:JI435_158530"/>
<accession>A0A7U2EZ95</accession>
<proteinExistence type="predicted"/>
<sequence>MAQTSVSERREECPARGNAVRPTPWPLWLTLGIFHGVRHDNDNRFASVSDVRLCADKSDHRCSGFRNEIQKIPLRSTRNGITSSPSNSTNTGHPTAATYAARNKVAMVRLTPSTTNQPLNPFAHSTHLGKS</sequence>
<feature type="region of interest" description="Disordered" evidence="1">
    <location>
        <begin position="73"/>
        <end position="95"/>
    </location>
</feature>
<dbReference type="AlphaFoldDB" id="A0A7U2EZ95"/>
<evidence type="ECO:0000256" key="1">
    <source>
        <dbReference type="SAM" id="MobiDB-lite"/>
    </source>
</evidence>
<organism evidence="2 3">
    <name type="scientific">Phaeosphaeria nodorum (strain SN15 / ATCC MYA-4574 / FGSC 10173)</name>
    <name type="common">Glume blotch fungus</name>
    <name type="synonym">Parastagonospora nodorum</name>
    <dbReference type="NCBI Taxonomy" id="321614"/>
    <lineage>
        <taxon>Eukaryota</taxon>
        <taxon>Fungi</taxon>
        <taxon>Dikarya</taxon>
        <taxon>Ascomycota</taxon>
        <taxon>Pezizomycotina</taxon>
        <taxon>Dothideomycetes</taxon>
        <taxon>Pleosporomycetidae</taxon>
        <taxon>Pleosporales</taxon>
        <taxon>Pleosporineae</taxon>
        <taxon>Phaeosphaeriaceae</taxon>
        <taxon>Parastagonospora</taxon>
    </lineage>
</organism>
<dbReference type="RefSeq" id="XP_001805988.1">
    <property type="nucleotide sequence ID" value="XM_001805936.1"/>
</dbReference>
<dbReference type="EMBL" id="CP069027">
    <property type="protein sequence ID" value="QRC95702.1"/>
    <property type="molecule type" value="Genomic_DNA"/>
</dbReference>
<name>A0A7U2EZ95_PHANO</name>
<gene>
    <name evidence="2" type="ORF">JI435_158530</name>
</gene>